<reference evidence="1" key="1">
    <citation type="submission" date="2014-12" db="EMBL/GenBank/DDBJ databases">
        <title>Insight into the proteome of Arion vulgaris.</title>
        <authorList>
            <person name="Aradska J."/>
            <person name="Bulat T."/>
            <person name="Smidak R."/>
            <person name="Sarate P."/>
            <person name="Gangsoo J."/>
            <person name="Sialana F."/>
            <person name="Bilban M."/>
            <person name="Lubec G."/>
        </authorList>
    </citation>
    <scope>NUCLEOTIDE SEQUENCE</scope>
    <source>
        <tissue evidence="1">Skin</tissue>
    </source>
</reference>
<feature type="non-terminal residue" evidence="1">
    <location>
        <position position="101"/>
    </location>
</feature>
<accession>A0A0B6ZPV2</accession>
<name>A0A0B6ZPV2_9EUPU</name>
<dbReference type="AlphaFoldDB" id="A0A0B6ZPV2"/>
<dbReference type="EMBL" id="HACG01023006">
    <property type="protein sequence ID" value="CEK69871.1"/>
    <property type="molecule type" value="Transcribed_RNA"/>
</dbReference>
<evidence type="ECO:0000313" key="1">
    <source>
        <dbReference type="EMBL" id="CEK69871.1"/>
    </source>
</evidence>
<protein>
    <submittedName>
        <fullName evidence="1">Uncharacterized protein</fullName>
    </submittedName>
</protein>
<proteinExistence type="predicted"/>
<organism evidence="1">
    <name type="scientific">Arion vulgaris</name>
    <dbReference type="NCBI Taxonomy" id="1028688"/>
    <lineage>
        <taxon>Eukaryota</taxon>
        <taxon>Metazoa</taxon>
        <taxon>Spiralia</taxon>
        <taxon>Lophotrochozoa</taxon>
        <taxon>Mollusca</taxon>
        <taxon>Gastropoda</taxon>
        <taxon>Heterobranchia</taxon>
        <taxon>Euthyneura</taxon>
        <taxon>Panpulmonata</taxon>
        <taxon>Eupulmonata</taxon>
        <taxon>Stylommatophora</taxon>
        <taxon>Helicina</taxon>
        <taxon>Arionoidea</taxon>
        <taxon>Arionidae</taxon>
        <taxon>Arion</taxon>
    </lineage>
</organism>
<gene>
    <name evidence="1" type="primary">ORF71962</name>
</gene>
<sequence>MTLCMKATGNEECAELRIIWKGNTDWVDEGYKHRNYYRNVKKILNCIEVCDHQVIVLMVTLSDEVNSFFLLSGILENTMLGLHFLLTNSKRWVIQSISCRQ</sequence>